<feature type="transmembrane region" description="Helical" evidence="1">
    <location>
        <begin position="341"/>
        <end position="363"/>
    </location>
</feature>
<keyword evidence="3" id="KW-1185">Reference proteome</keyword>
<reference evidence="2 3" key="1">
    <citation type="journal article" date="2019" name="Int. J. Syst. Evol. Microbiol.">
        <title>The Global Catalogue of Microorganisms (GCM) 10K type strain sequencing project: providing services to taxonomists for standard genome sequencing and annotation.</title>
        <authorList>
            <consortium name="The Broad Institute Genomics Platform"/>
            <consortium name="The Broad Institute Genome Sequencing Center for Infectious Disease"/>
            <person name="Wu L."/>
            <person name="Ma J."/>
        </authorList>
    </citation>
    <scope>NUCLEOTIDE SEQUENCE [LARGE SCALE GENOMIC DNA]</scope>
    <source>
        <strain evidence="2 3">CGMCC 1.12237</strain>
    </source>
</reference>
<feature type="transmembrane region" description="Helical" evidence="1">
    <location>
        <begin position="369"/>
        <end position="389"/>
    </location>
</feature>
<feature type="transmembrane region" description="Helical" evidence="1">
    <location>
        <begin position="74"/>
        <end position="91"/>
    </location>
</feature>
<feature type="transmembrane region" description="Helical" evidence="1">
    <location>
        <begin position="275"/>
        <end position="296"/>
    </location>
</feature>
<feature type="transmembrane region" description="Helical" evidence="1">
    <location>
        <begin position="12"/>
        <end position="32"/>
    </location>
</feature>
<dbReference type="AlphaFoldDB" id="A0ABD5RA92"/>
<evidence type="ECO:0000313" key="2">
    <source>
        <dbReference type="EMBL" id="MFC5366946.1"/>
    </source>
</evidence>
<dbReference type="RefSeq" id="WP_227227722.1">
    <property type="nucleotide sequence ID" value="NZ_JAJCVJ010000001.1"/>
</dbReference>
<feature type="transmembrane region" description="Helical" evidence="1">
    <location>
        <begin position="97"/>
        <end position="119"/>
    </location>
</feature>
<protein>
    <submittedName>
        <fullName evidence="2">Uncharacterized protein</fullName>
    </submittedName>
</protein>
<dbReference type="EMBL" id="JBHSKX010000001">
    <property type="protein sequence ID" value="MFC5366946.1"/>
    <property type="molecule type" value="Genomic_DNA"/>
</dbReference>
<feature type="transmembrane region" description="Helical" evidence="1">
    <location>
        <begin position="185"/>
        <end position="204"/>
    </location>
</feature>
<evidence type="ECO:0000256" key="1">
    <source>
        <dbReference type="SAM" id="Phobius"/>
    </source>
</evidence>
<gene>
    <name evidence="2" type="ORF">ACFPJ5_08335</name>
</gene>
<feature type="transmembrane region" description="Helical" evidence="1">
    <location>
        <begin position="216"/>
        <end position="236"/>
    </location>
</feature>
<feature type="transmembrane region" description="Helical" evidence="1">
    <location>
        <begin position="145"/>
        <end position="165"/>
    </location>
</feature>
<feature type="transmembrane region" description="Helical" evidence="1">
    <location>
        <begin position="38"/>
        <end position="62"/>
    </location>
</feature>
<comment type="caution">
    <text evidence="2">The sequence shown here is derived from an EMBL/GenBank/DDBJ whole genome shotgun (WGS) entry which is preliminary data.</text>
</comment>
<accession>A0ABD5RA92</accession>
<sequence length="392" mass="39974">MAQATTSRWARRTVAVGVVALPVWQTAVLLGAPRATPVALGLLGFVLHVALGKAFALVPSYFARDLAFPRAPALSLPLTAVGAAGVAVAGFPGSPPVVGTLGAACWTLGVTVAVGTLAWTVRDNLSGRETGTSESNADRRPLDRYADAFVPVALLYLFVGSYALFAGATPLPPVVDGYPPRASHLLAAGGAGLLVLAVGSRLLPRFLVVRPWRPPLFVALPAGAVGPVLLAVTLPAGPWFQVGAAVEATAILAFAASYLAWYVRSDRRRVALRGPLFGVLAGAVAVGVGAWFAVGGVDPALVVVHRRLNLLGFLGLTVVGLTFQFYPPAVGSVPGSSDRGAAAILGLLAGGLGVEVVGLAAGLGTVVVAGRLLALAGAAWYAVVLLSLFRRR</sequence>
<keyword evidence="1" id="KW-0472">Membrane</keyword>
<feature type="transmembrane region" description="Helical" evidence="1">
    <location>
        <begin position="242"/>
        <end position="263"/>
    </location>
</feature>
<organism evidence="2 3">
    <name type="scientific">Salinirubrum litoreum</name>
    <dbReference type="NCBI Taxonomy" id="1126234"/>
    <lineage>
        <taxon>Archaea</taxon>
        <taxon>Methanobacteriati</taxon>
        <taxon>Methanobacteriota</taxon>
        <taxon>Stenosarchaea group</taxon>
        <taxon>Halobacteria</taxon>
        <taxon>Halobacteriales</taxon>
        <taxon>Haloferacaceae</taxon>
        <taxon>Salinirubrum</taxon>
    </lineage>
</organism>
<name>A0ABD5RA92_9EURY</name>
<feature type="transmembrane region" description="Helical" evidence="1">
    <location>
        <begin position="308"/>
        <end position="329"/>
    </location>
</feature>
<keyword evidence="1" id="KW-1133">Transmembrane helix</keyword>
<dbReference type="Proteomes" id="UP001596201">
    <property type="component" value="Unassembled WGS sequence"/>
</dbReference>
<proteinExistence type="predicted"/>
<keyword evidence="1" id="KW-0812">Transmembrane</keyword>
<evidence type="ECO:0000313" key="3">
    <source>
        <dbReference type="Proteomes" id="UP001596201"/>
    </source>
</evidence>